<proteinExistence type="predicted"/>
<reference evidence="1 2" key="1">
    <citation type="submission" date="2022-11" db="EMBL/GenBank/DDBJ databases">
        <title>The characterization of three novel Bacteroidetes species and genomic analysis of their roles in tidal elemental geochemical cycles.</title>
        <authorList>
            <person name="Ma K.-J."/>
        </authorList>
    </citation>
    <scope>NUCLEOTIDE SEQUENCE [LARGE SCALE GENOMIC DNA]</scope>
    <source>
        <strain evidence="1 2">M82</strain>
    </source>
</reference>
<gene>
    <name evidence="1" type="ORF">OO017_05930</name>
</gene>
<dbReference type="PROSITE" id="PS51257">
    <property type="entry name" value="PROKAR_LIPOPROTEIN"/>
    <property type="match status" value="1"/>
</dbReference>
<name>A0ABT3RC70_9BACT</name>
<dbReference type="EMBL" id="JAPFQO010000003">
    <property type="protein sequence ID" value="MCX2739478.1"/>
    <property type="molecule type" value="Genomic_DNA"/>
</dbReference>
<dbReference type="RefSeq" id="WP_266051543.1">
    <property type="nucleotide sequence ID" value="NZ_JAPFQO010000003.1"/>
</dbReference>
<accession>A0ABT3RC70</accession>
<protein>
    <recommendedName>
        <fullName evidence="3">Lipoprotein</fullName>
    </recommendedName>
</protein>
<comment type="caution">
    <text evidence="1">The sequence shown here is derived from an EMBL/GenBank/DDBJ whole genome shotgun (WGS) entry which is preliminary data.</text>
</comment>
<evidence type="ECO:0000313" key="2">
    <source>
        <dbReference type="Proteomes" id="UP001207228"/>
    </source>
</evidence>
<evidence type="ECO:0008006" key="3">
    <source>
        <dbReference type="Google" id="ProtNLM"/>
    </source>
</evidence>
<sequence>MRLFQSLPQLIVLLFSLSCCRTKENGEISGTAKDTIESDNKITCIDSISILHPKTNELSTGRMELFLSSADTNLNRTLESKLIDELTFKEGGLSKRKEKIPGLIIMVRKIRENHYKLLYFTNHFIGYPIDTVEEKGEDFMETAQIIIKDKQGRQWNIKTCLQVQ</sequence>
<evidence type="ECO:0000313" key="1">
    <source>
        <dbReference type="EMBL" id="MCX2739478.1"/>
    </source>
</evidence>
<dbReference type="Proteomes" id="UP001207228">
    <property type="component" value="Unassembled WGS sequence"/>
</dbReference>
<keyword evidence="2" id="KW-1185">Reference proteome</keyword>
<organism evidence="1 2">
    <name type="scientific">Pontibacter anaerobius</name>
    <dbReference type="NCBI Taxonomy" id="2993940"/>
    <lineage>
        <taxon>Bacteria</taxon>
        <taxon>Pseudomonadati</taxon>
        <taxon>Bacteroidota</taxon>
        <taxon>Cytophagia</taxon>
        <taxon>Cytophagales</taxon>
        <taxon>Hymenobacteraceae</taxon>
        <taxon>Pontibacter</taxon>
    </lineage>
</organism>